<protein>
    <recommendedName>
        <fullName evidence="3">PKD domain-containing protein</fullName>
    </recommendedName>
</protein>
<proteinExistence type="predicted"/>
<feature type="region of interest" description="Disordered" evidence="1">
    <location>
        <begin position="1"/>
        <end position="21"/>
    </location>
</feature>
<dbReference type="Gene3D" id="2.60.40.10">
    <property type="entry name" value="Immunoglobulins"/>
    <property type="match status" value="1"/>
</dbReference>
<dbReference type="SUPFAM" id="SSF49299">
    <property type="entry name" value="PKD domain"/>
    <property type="match status" value="1"/>
</dbReference>
<dbReference type="InterPro" id="IPR035986">
    <property type="entry name" value="PKD_dom_sf"/>
</dbReference>
<gene>
    <name evidence="2" type="ORF">S01H1_55038</name>
</gene>
<dbReference type="AlphaFoldDB" id="X0VUG1"/>
<evidence type="ECO:0000256" key="1">
    <source>
        <dbReference type="SAM" id="MobiDB-lite"/>
    </source>
</evidence>
<sequence>PLKPDKPTGPNSGKIGREYSYHTITTDPDGDQLFYQWDWGDDSFSQWIGPYNSGEEISASHSWSEGSYNIKVKSKDIHNEESNWSDPLPISMPKNKQSYQQFLQFFNCIMEKLWDVFLMFKLILKL</sequence>
<name>X0VUG1_9ZZZZ</name>
<dbReference type="InterPro" id="IPR013783">
    <property type="entry name" value="Ig-like_fold"/>
</dbReference>
<comment type="caution">
    <text evidence="2">The sequence shown here is derived from an EMBL/GenBank/DDBJ whole genome shotgun (WGS) entry which is preliminary data.</text>
</comment>
<feature type="non-terminal residue" evidence="2">
    <location>
        <position position="1"/>
    </location>
</feature>
<organism evidence="2">
    <name type="scientific">marine sediment metagenome</name>
    <dbReference type="NCBI Taxonomy" id="412755"/>
    <lineage>
        <taxon>unclassified sequences</taxon>
        <taxon>metagenomes</taxon>
        <taxon>ecological metagenomes</taxon>
    </lineage>
</organism>
<reference evidence="2" key="1">
    <citation type="journal article" date="2014" name="Front. Microbiol.">
        <title>High frequency of phylogenetically diverse reductive dehalogenase-homologous genes in deep subseafloor sedimentary metagenomes.</title>
        <authorList>
            <person name="Kawai M."/>
            <person name="Futagami T."/>
            <person name="Toyoda A."/>
            <person name="Takaki Y."/>
            <person name="Nishi S."/>
            <person name="Hori S."/>
            <person name="Arai W."/>
            <person name="Tsubouchi T."/>
            <person name="Morono Y."/>
            <person name="Uchiyama I."/>
            <person name="Ito T."/>
            <person name="Fujiyama A."/>
            <person name="Inagaki F."/>
            <person name="Takami H."/>
        </authorList>
    </citation>
    <scope>NUCLEOTIDE SEQUENCE</scope>
    <source>
        <strain evidence="2">Expedition CK06-06</strain>
    </source>
</reference>
<evidence type="ECO:0008006" key="3">
    <source>
        <dbReference type="Google" id="ProtNLM"/>
    </source>
</evidence>
<accession>X0VUG1</accession>
<dbReference type="EMBL" id="BARS01035744">
    <property type="protein sequence ID" value="GAG22019.1"/>
    <property type="molecule type" value="Genomic_DNA"/>
</dbReference>
<dbReference type="CDD" id="cd00146">
    <property type="entry name" value="PKD"/>
    <property type="match status" value="1"/>
</dbReference>
<evidence type="ECO:0000313" key="2">
    <source>
        <dbReference type="EMBL" id="GAG22019.1"/>
    </source>
</evidence>